<evidence type="ECO:0000313" key="5">
    <source>
        <dbReference type="Proteomes" id="UP000615026"/>
    </source>
</evidence>
<sequence length="617" mass="65164">MKIKHLNSEKQQSHNVVLEPVSESSSRANCLSPNLKKIISISAGCTLLTGLANSQAATVYACEAVEDNASEANCQTQEREDVDVDVDVSNLNAPSVQQNLKVQWSTASADDTDKPVLVSDGAIAVEQETATEADQAITVEQETAMEVDQALSEDDLEPLPTSRRIYGDTIDLQEGYSGTTSVPVLERGARGDVVSRAQQKLNEAGITVKVDGIFGKATQQAVREFQKSQNLPQNGVVDSETSKALFGSDVTVSLSPTAGIPKAGVGKASTSIQNIASASSQETDYANDAENVSVVRRPAVGINKSIVQVFDPDGTPDDDGVVDEAGDMIRYSIKVKNAGNVTLTGVTVDDPLTGGILTTDATLDVGTEQTFTADYTVTQTDMDNNGAGLGFKVGSIDNEATVISNQTGLKLDTEAVPVKQTPAIKVNKSAVGIDTKNDGRLNQAGDIIEFIIEIENTGNQTLNNVAINDPQLGIDRVIGQLAPGATQTFIGRYRLTQADIDSNGGGDGDIDNTVEVTTAETGLSKDFAEVKVEQNPDIKVEKRVIEQDSSGDGTLNNAGEKVIYEVIVTNTGNQTLTNVSIQDSLLGSWIIRGITLAPGASRSFSYDYIVSQAALDG</sequence>
<feature type="domain" description="DUF7507" evidence="3">
    <location>
        <begin position="322"/>
        <end position="403"/>
    </location>
</feature>
<name>A0A928ZWL7_LEPEC</name>
<feature type="region of interest" description="Disordered" evidence="1">
    <location>
        <begin position="1"/>
        <end position="23"/>
    </location>
</feature>
<feature type="domain" description="DUF7507" evidence="3">
    <location>
        <begin position="421"/>
        <end position="519"/>
    </location>
</feature>
<dbReference type="EMBL" id="JADEXP010000201">
    <property type="protein sequence ID" value="MBE9068789.1"/>
    <property type="molecule type" value="Genomic_DNA"/>
</dbReference>
<evidence type="ECO:0000259" key="2">
    <source>
        <dbReference type="Pfam" id="PF01471"/>
    </source>
</evidence>
<feature type="domain" description="Peptidoglycan binding-like" evidence="2">
    <location>
        <begin position="190"/>
        <end position="245"/>
    </location>
</feature>
<dbReference type="InterPro" id="IPR002477">
    <property type="entry name" value="Peptidoglycan-bd-like"/>
</dbReference>
<dbReference type="InterPro" id="IPR013783">
    <property type="entry name" value="Ig-like_fold"/>
</dbReference>
<dbReference type="RefSeq" id="WP_193994722.1">
    <property type="nucleotide sequence ID" value="NZ_JADEXP010000201.1"/>
</dbReference>
<dbReference type="SUPFAM" id="SSF47090">
    <property type="entry name" value="PGBD-like"/>
    <property type="match status" value="1"/>
</dbReference>
<protein>
    <submittedName>
        <fullName evidence="4">Peptidoglycan-binding protein</fullName>
    </submittedName>
</protein>
<feature type="domain" description="DUF7507" evidence="3">
    <location>
        <begin position="536"/>
        <end position="616"/>
    </location>
</feature>
<dbReference type="Pfam" id="PF01471">
    <property type="entry name" value="PG_binding_1"/>
    <property type="match status" value="1"/>
</dbReference>
<dbReference type="Gene3D" id="1.10.101.10">
    <property type="entry name" value="PGBD-like superfamily/PGBD"/>
    <property type="match status" value="1"/>
</dbReference>
<gene>
    <name evidence="4" type="ORF">IQ260_19270</name>
</gene>
<reference evidence="4" key="1">
    <citation type="submission" date="2020-10" db="EMBL/GenBank/DDBJ databases">
        <authorList>
            <person name="Castelo-Branco R."/>
            <person name="Eusebio N."/>
            <person name="Adriana R."/>
            <person name="Vieira A."/>
            <person name="Brugerolle De Fraissinette N."/>
            <person name="Rezende De Castro R."/>
            <person name="Schneider M.P."/>
            <person name="Vasconcelos V."/>
            <person name="Leao P.N."/>
        </authorList>
    </citation>
    <scope>NUCLEOTIDE SEQUENCE</scope>
    <source>
        <strain evidence="4">LEGE 11479</strain>
    </source>
</reference>
<dbReference type="NCBIfam" id="TIGR01451">
    <property type="entry name" value="B_ant_repeat"/>
    <property type="match status" value="2"/>
</dbReference>
<dbReference type="InterPro" id="IPR051172">
    <property type="entry name" value="Chlamydia_OmcB"/>
</dbReference>
<dbReference type="InterPro" id="IPR036365">
    <property type="entry name" value="PGBD-like_sf"/>
</dbReference>
<dbReference type="Gene3D" id="2.60.40.10">
    <property type="entry name" value="Immunoglobulins"/>
    <property type="match status" value="1"/>
</dbReference>
<evidence type="ECO:0000313" key="4">
    <source>
        <dbReference type="EMBL" id="MBE9068789.1"/>
    </source>
</evidence>
<dbReference type="InterPro" id="IPR055354">
    <property type="entry name" value="DUF7507"/>
</dbReference>
<dbReference type="PANTHER" id="PTHR34819">
    <property type="entry name" value="LARGE CYSTEINE-RICH PERIPLASMIC PROTEIN OMCB"/>
    <property type="match status" value="1"/>
</dbReference>
<dbReference type="InterPro" id="IPR047589">
    <property type="entry name" value="DUF11_rpt"/>
</dbReference>
<feature type="compositionally biased region" description="Basic and acidic residues" evidence="1">
    <location>
        <begin position="1"/>
        <end position="12"/>
    </location>
</feature>
<comment type="caution">
    <text evidence="4">The sequence shown here is derived from an EMBL/GenBank/DDBJ whole genome shotgun (WGS) entry which is preliminary data.</text>
</comment>
<keyword evidence="5" id="KW-1185">Reference proteome</keyword>
<evidence type="ECO:0000256" key="1">
    <source>
        <dbReference type="SAM" id="MobiDB-lite"/>
    </source>
</evidence>
<dbReference type="Pfam" id="PF24346">
    <property type="entry name" value="DUF7507"/>
    <property type="match status" value="3"/>
</dbReference>
<accession>A0A928ZWL7</accession>
<dbReference type="PANTHER" id="PTHR34819:SF3">
    <property type="entry name" value="CELL SURFACE PROTEIN"/>
    <property type="match status" value="1"/>
</dbReference>
<evidence type="ECO:0000259" key="3">
    <source>
        <dbReference type="Pfam" id="PF24346"/>
    </source>
</evidence>
<dbReference type="Proteomes" id="UP000615026">
    <property type="component" value="Unassembled WGS sequence"/>
</dbReference>
<proteinExistence type="predicted"/>
<dbReference type="AlphaFoldDB" id="A0A928ZWL7"/>
<dbReference type="InterPro" id="IPR036366">
    <property type="entry name" value="PGBDSf"/>
</dbReference>
<organism evidence="4 5">
    <name type="scientific">Leptolyngbya cf. ectocarpi LEGE 11479</name>
    <dbReference type="NCBI Taxonomy" id="1828722"/>
    <lineage>
        <taxon>Bacteria</taxon>
        <taxon>Bacillati</taxon>
        <taxon>Cyanobacteriota</taxon>
        <taxon>Cyanophyceae</taxon>
        <taxon>Leptolyngbyales</taxon>
        <taxon>Leptolyngbyaceae</taxon>
        <taxon>Leptolyngbya group</taxon>
        <taxon>Leptolyngbya</taxon>
    </lineage>
</organism>